<keyword evidence="5" id="KW-0418">Kinase</keyword>
<dbReference type="GO" id="GO:0005737">
    <property type="term" value="C:cytoplasm"/>
    <property type="evidence" value="ECO:0007669"/>
    <property type="project" value="TreeGrafter"/>
</dbReference>
<dbReference type="SUPFAM" id="SSF56112">
    <property type="entry name" value="Protein kinase-like (PK-like)"/>
    <property type="match status" value="1"/>
</dbReference>
<dbReference type="InterPro" id="IPR011009">
    <property type="entry name" value="Kinase-like_dom_sf"/>
</dbReference>
<proteinExistence type="predicted"/>
<organism evidence="9 10">
    <name type="scientific">Taxus chinensis</name>
    <name type="common">Chinese yew</name>
    <name type="synonym">Taxus wallichiana var. chinensis</name>
    <dbReference type="NCBI Taxonomy" id="29808"/>
    <lineage>
        <taxon>Eukaryota</taxon>
        <taxon>Viridiplantae</taxon>
        <taxon>Streptophyta</taxon>
        <taxon>Embryophyta</taxon>
        <taxon>Tracheophyta</taxon>
        <taxon>Spermatophyta</taxon>
        <taxon>Pinopsida</taxon>
        <taxon>Pinidae</taxon>
        <taxon>Conifers II</taxon>
        <taxon>Cupressales</taxon>
        <taxon>Taxaceae</taxon>
        <taxon>Taxus</taxon>
    </lineage>
</organism>
<evidence type="ECO:0000313" key="10">
    <source>
        <dbReference type="Proteomes" id="UP000824469"/>
    </source>
</evidence>
<dbReference type="EMBL" id="JAHRHJ020003813">
    <property type="protein sequence ID" value="KAH9289525.1"/>
    <property type="molecule type" value="Genomic_DNA"/>
</dbReference>
<keyword evidence="4" id="KW-0547">Nucleotide-binding</keyword>
<protein>
    <recommendedName>
        <fullName evidence="1">non-specific serine/threonine protein kinase</fullName>
        <ecNumber evidence="1">2.7.11.1</ecNumber>
    </recommendedName>
</protein>
<dbReference type="Proteomes" id="UP000824469">
    <property type="component" value="Unassembled WGS sequence"/>
</dbReference>
<evidence type="ECO:0000256" key="3">
    <source>
        <dbReference type="ARBA" id="ARBA00022679"/>
    </source>
</evidence>
<evidence type="ECO:0000256" key="4">
    <source>
        <dbReference type="ARBA" id="ARBA00022741"/>
    </source>
</evidence>
<keyword evidence="2" id="KW-0723">Serine/threonine-protein kinase</keyword>
<evidence type="ECO:0000256" key="6">
    <source>
        <dbReference type="ARBA" id="ARBA00022840"/>
    </source>
</evidence>
<evidence type="ECO:0000256" key="5">
    <source>
        <dbReference type="ARBA" id="ARBA00022777"/>
    </source>
</evidence>
<dbReference type="GO" id="GO:0005524">
    <property type="term" value="F:ATP binding"/>
    <property type="evidence" value="ECO:0007669"/>
    <property type="project" value="UniProtKB-KW"/>
</dbReference>
<comment type="caution">
    <text evidence="9">The sequence shown here is derived from an EMBL/GenBank/DDBJ whole genome shotgun (WGS) entry which is preliminary data.</text>
</comment>
<keyword evidence="10" id="KW-1185">Reference proteome</keyword>
<evidence type="ECO:0000313" key="9">
    <source>
        <dbReference type="EMBL" id="KAH9289525.1"/>
    </source>
</evidence>
<comment type="catalytic activity">
    <reaction evidence="8">
        <text>L-seryl-[protein] + ATP = O-phospho-L-seryl-[protein] + ADP + H(+)</text>
        <dbReference type="Rhea" id="RHEA:17989"/>
        <dbReference type="Rhea" id="RHEA-COMP:9863"/>
        <dbReference type="Rhea" id="RHEA-COMP:11604"/>
        <dbReference type="ChEBI" id="CHEBI:15378"/>
        <dbReference type="ChEBI" id="CHEBI:29999"/>
        <dbReference type="ChEBI" id="CHEBI:30616"/>
        <dbReference type="ChEBI" id="CHEBI:83421"/>
        <dbReference type="ChEBI" id="CHEBI:456216"/>
        <dbReference type="EC" id="2.7.11.1"/>
    </reaction>
</comment>
<name>A0AA38F5I4_TAXCH</name>
<evidence type="ECO:0000256" key="7">
    <source>
        <dbReference type="ARBA" id="ARBA00047899"/>
    </source>
</evidence>
<feature type="non-terminal residue" evidence="9">
    <location>
        <position position="60"/>
    </location>
</feature>
<comment type="catalytic activity">
    <reaction evidence="7">
        <text>L-threonyl-[protein] + ATP = O-phospho-L-threonyl-[protein] + ADP + H(+)</text>
        <dbReference type="Rhea" id="RHEA:46608"/>
        <dbReference type="Rhea" id="RHEA-COMP:11060"/>
        <dbReference type="Rhea" id="RHEA-COMP:11605"/>
        <dbReference type="ChEBI" id="CHEBI:15378"/>
        <dbReference type="ChEBI" id="CHEBI:30013"/>
        <dbReference type="ChEBI" id="CHEBI:30616"/>
        <dbReference type="ChEBI" id="CHEBI:61977"/>
        <dbReference type="ChEBI" id="CHEBI:456216"/>
        <dbReference type="EC" id="2.7.11.1"/>
    </reaction>
</comment>
<gene>
    <name evidence="9" type="ORF">KI387_033642</name>
</gene>
<keyword evidence="3" id="KW-0808">Transferase</keyword>
<dbReference type="Gene3D" id="1.10.510.10">
    <property type="entry name" value="Transferase(Phosphotransferase) domain 1"/>
    <property type="match status" value="1"/>
</dbReference>
<dbReference type="PANTHER" id="PTHR22967">
    <property type="entry name" value="SERINE/THREONINE PROTEIN KINASE"/>
    <property type="match status" value="1"/>
</dbReference>
<accession>A0AA38F5I4</accession>
<evidence type="ECO:0000256" key="2">
    <source>
        <dbReference type="ARBA" id="ARBA00022527"/>
    </source>
</evidence>
<dbReference type="PANTHER" id="PTHR22967:SF57">
    <property type="entry name" value="AUXILIN, ISOFORM A-RELATED"/>
    <property type="match status" value="1"/>
</dbReference>
<dbReference type="AlphaFoldDB" id="A0AA38F5I4"/>
<dbReference type="EC" id="2.7.11.1" evidence="1"/>
<evidence type="ECO:0000256" key="8">
    <source>
        <dbReference type="ARBA" id="ARBA00048679"/>
    </source>
</evidence>
<dbReference type="GO" id="GO:0004674">
    <property type="term" value="F:protein serine/threonine kinase activity"/>
    <property type="evidence" value="ECO:0007669"/>
    <property type="project" value="UniProtKB-KW"/>
</dbReference>
<sequence length="60" mass="7115">MGADGLWKLCDFGSTSTNHKRFERPEDMGIEEDIVRKHTTPAYRAPEMWDLYRRELISEK</sequence>
<reference evidence="9 10" key="1">
    <citation type="journal article" date="2021" name="Nat. Plants">
        <title>The Taxus genome provides insights into paclitaxel biosynthesis.</title>
        <authorList>
            <person name="Xiong X."/>
            <person name="Gou J."/>
            <person name="Liao Q."/>
            <person name="Li Y."/>
            <person name="Zhou Q."/>
            <person name="Bi G."/>
            <person name="Li C."/>
            <person name="Du R."/>
            <person name="Wang X."/>
            <person name="Sun T."/>
            <person name="Guo L."/>
            <person name="Liang H."/>
            <person name="Lu P."/>
            <person name="Wu Y."/>
            <person name="Zhang Z."/>
            <person name="Ro D.K."/>
            <person name="Shang Y."/>
            <person name="Huang S."/>
            <person name="Yan J."/>
        </authorList>
    </citation>
    <scope>NUCLEOTIDE SEQUENCE [LARGE SCALE GENOMIC DNA]</scope>
    <source>
        <strain evidence="9">Ta-2019</strain>
    </source>
</reference>
<evidence type="ECO:0000256" key="1">
    <source>
        <dbReference type="ARBA" id="ARBA00012513"/>
    </source>
</evidence>
<keyword evidence="6" id="KW-0067">ATP-binding</keyword>